<feature type="transmembrane region" description="Helical" evidence="6">
    <location>
        <begin position="150"/>
        <end position="172"/>
    </location>
</feature>
<dbReference type="Pfam" id="PF00892">
    <property type="entry name" value="EamA"/>
    <property type="match status" value="2"/>
</dbReference>
<evidence type="ECO:0000256" key="2">
    <source>
        <dbReference type="ARBA" id="ARBA00007362"/>
    </source>
</evidence>
<keyword evidence="4 6" id="KW-1133">Transmembrane helix</keyword>
<feature type="domain" description="EamA" evidence="7">
    <location>
        <begin position="152"/>
        <end position="287"/>
    </location>
</feature>
<dbReference type="RefSeq" id="WP_369600707.1">
    <property type="nucleotide sequence ID" value="NZ_CP154858.1"/>
</dbReference>
<evidence type="ECO:0000256" key="1">
    <source>
        <dbReference type="ARBA" id="ARBA00004141"/>
    </source>
</evidence>
<dbReference type="AlphaFoldDB" id="A0AB39UUL2"/>
<keyword evidence="3 6" id="KW-0812">Transmembrane</keyword>
<dbReference type="SUPFAM" id="SSF103481">
    <property type="entry name" value="Multidrug resistance efflux transporter EmrE"/>
    <property type="match status" value="2"/>
</dbReference>
<dbReference type="GO" id="GO:0016020">
    <property type="term" value="C:membrane"/>
    <property type="evidence" value="ECO:0007669"/>
    <property type="project" value="UniProtKB-SubCell"/>
</dbReference>
<dbReference type="InterPro" id="IPR050638">
    <property type="entry name" value="AA-Vitamin_Transporters"/>
</dbReference>
<evidence type="ECO:0000256" key="4">
    <source>
        <dbReference type="ARBA" id="ARBA00022989"/>
    </source>
</evidence>
<dbReference type="InterPro" id="IPR037185">
    <property type="entry name" value="EmrE-like"/>
</dbReference>
<feature type="transmembrane region" description="Helical" evidence="6">
    <location>
        <begin position="184"/>
        <end position="202"/>
    </location>
</feature>
<evidence type="ECO:0000259" key="7">
    <source>
        <dbReference type="Pfam" id="PF00892"/>
    </source>
</evidence>
<evidence type="ECO:0000256" key="3">
    <source>
        <dbReference type="ARBA" id="ARBA00022692"/>
    </source>
</evidence>
<feature type="domain" description="EamA" evidence="7">
    <location>
        <begin position="7"/>
        <end position="137"/>
    </location>
</feature>
<evidence type="ECO:0000313" key="8">
    <source>
        <dbReference type="EMBL" id="XDT71682.1"/>
    </source>
</evidence>
<feature type="transmembrane region" description="Helical" evidence="6">
    <location>
        <begin position="37"/>
        <end position="56"/>
    </location>
</feature>
<dbReference type="PANTHER" id="PTHR32322:SF2">
    <property type="entry name" value="EAMA DOMAIN-CONTAINING PROTEIN"/>
    <property type="match status" value="1"/>
</dbReference>
<feature type="transmembrane region" description="Helical" evidence="6">
    <location>
        <begin position="68"/>
        <end position="87"/>
    </location>
</feature>
<dbReference type="KEGG" id="tcd:AAIA72_12815"/>
<feature type="transmembrane region" description="Helical" evidence="6">
    <location>
        <begin position="93"/>
        <end position="113"/>
    </location>
</feature>
<feature type="transmembrane region" description="Helical" evidence="6">
    <location>
        <begin position="247"/>
        <end position="267"/>
    </location>
</feature>
<dbReference type="PANTHER" id="PTHR32322">
    <property type="entry name" value="INNER MEMBRANE TRANSPORTER"/>
    <property type="match status" value="1"/>
</dbReference>
<feature type="transmembrane region" description="Helical" evidence="6">
    <location>
        <begin position="120"/>
        <end position="138"/>
    </location>
</feature>
<dbReference type="EMBL" id="CP154858">
    <property type="protein sequence ID" value="XDT71682.1"/>
    <property type="molecule type" value="Genomic_DNA"/>
</dbReference>
<sequence length="303" mass="33189">MLSHSAVLYLATVLIWGSTFFAIRFQLGSVPETVSIGWRFALATLMLMGWCLWKGVPLRFDRRAHGWIFLQGVFLFGLNYVLVYFATERLTSGLIAVLFSTIVFMNILNGALFLRRRTTVAVLGGASMGLLGIALVFWPELMHLEGRSEALTGMLLGLGGTYIASLGNVISARNQAAGLPVVQTNAWGMAYGALLTLGWALLSGQPLRFEWTLPYVSSLVYLALFGSVLAFGAYLTLLGRIGADKAAYAMVLFPLVALGLSTLFEGYQWTPESLAGMVLVVLGNVVMMARPERLMFWRRRVAA</sequence>
<organism evidence="8">
    <name type="scientific">Thermohahella caldifontis</name>
    <dbReference type="NCBI Taxonomy" id="3142973"/>
    <lineage>
        <taxon>Bacteria</taxon>
        <taxon>Pseudomonadati</taxon>
        <taxon>Pseudomonadota</taxon>
        <taxon>Gammaproteobacteria</taxon>
        <taxon>Oceanospirillales</taxon>
        <taxon>Hahellaceae</taxon>
        <taxon>Thermohahella</taxon>
    </lineage>
</organism>
<reference evidence="8" key="1">
    <citation type="submission" date="2024-05" db="EMBL/GenBank/DDBJ databases">
        <title>Genome sequencing of novel strain.</title>
        <authorList>
            <person name="Ganbat D."/>
            <person name="Ganbat S."/>
            <person name="Lee S.-J."/>
        </authorList>
    </citation>
    <scope>NUCLEOTIDE SEQUENCE</scope>
    <source>
        <strain evidence="8">SMD15-11</strain>
    </source>
</reference>
<comment type="subcellular location">
    <subcellularLocation>
        <location evidence="1">Membrane</location>
        <topology evidence="1">Multi-pass membrane protein</topology>
    </subcellularLocation>
</comment>
<keyword evidence="5 6" id="KW-0472">Membrane</keyword>
<comment type="similarity">
    <text evidence="2">Belongs to the EamA transporter family.</text>
</comment>
<feature type="transmembrane region" description="Helical" evidence="6">
    <location>
        <begin position="7"/>
        <end position="25"/>
    </location>
</feature>
<name>A0AB39UUL2_9GAMM</name>
<dbReference type="InterPro" id="IPR000620">
    <property type="entry name" value="EamA_dom"/>
</dbReference>
<evidence type="ECO:0000256" key="5">
    <source>
        <dbReference type="ARBA" id="ARBA00023136"/>
    </source>
</evidence>
<feature type="transmembrane region" description="Helical" evidence="6">
    <location>
        <begin position="273"/>
        <end position="290"/>
    </location>
</feature>
<protein>
    <submittedName>
        <fullName evidence="8">EamA family transporter</fullName>
    </submittedName>
</protein>
<evidence type="ECO:0000256" key="6">
    <source>
        <dbReference type="SAM" id="Phobius"/>
    </source>
</evidence>
<proteinExistence type="inferred from homology"/>
<gene>
    <name evidence="8" type="ORF">AAIA72_12815</name>
</gene>
<accession>A0AB39UUL2</accession>
<feature type="transmembrane region" description="Helical" evidence="6">
    <location>
        <begin position="214"/>
        <end position="235"/>
    </location>
</feature>